<dbReference type="InterPro" id="IPR000055">
    <property type="entry name" value="Restrct_endonuc_typeI_TRD"/>
</dbReference>
<organism evidence="5 6">
    <name type="scientific">Faucicola osloensis</name>
    <name type="common">Moraxella osloensis</name>
    <dbReference type="NCBI Taxonomy" id="34062"/>
    <lineage>
        <taxon>Bacteria</taxon>
        <taxon>Pseudomonadati</taxon>
        <taxon>Pseudomonadota</taxon>
        <taxon>Gammaproteobacteria</taxon>
        <taxon>Moraxellales</taxon>
        <taxon>Moraxellaceae</taxon>
        <taxon>Faucicola</taxon>
    </lineage>
</organism>
<dbReference type="PANTHER" id="PTHR30408:SF12">
    <property type="entry name" value="TYPE I RESTRICTION ENZYME MJAVIII SPECIFICITY SUBUNIT"/>
    <property type="match status" value="1"/>
</dbReference>
<dbReference type="Gene3D" id="3.90.220.20">
    <property type="entry name" value="DNA methylase specificity domains"/>
    <property type="match status" value="1"/>
</dbReference>
<dbReference type="GO" id="GO:0003677">
    <property type="term" value="F:DNA binding"/>
    <property type="evidence" value="ECO:0007669"/>
    <property type="project" value="UniProtKB-KW"/>
</dbReference>
<dbReference type="Pfam" id="PF01420">
    <property type="entry name" value="Methylase_S"/>
    <property type="match status" value="1"/>
</dbReference>
<evidence type="ECO:0000256" key="1">
    <source>
        <dbReference type="ARBA" id="ARBA00010923"/>
    </source>
</evidence>
<dbReference type="InterPro" id="IPR052021">
    <property type="entry name" value="Type-I_RS_S_subunit"/>
</dbReference>
<dbReference type="InterPro" id="IPR044946">
    <property type="entry name" value="Restrct_endonuc_typeI_TRD_sf"/>
</dbReference>
<dbReference type="Gene3D" id="1.10.287.1120">
    <property type="entry name" value="Bipartite methylase S protein"/>
    <property type="match status" value="1"/>
</dbReference>
<accession>A0A2I1RG43</accession>
<dbReference type="SUPFAM" id="SSF116734">
    <property type="entry name" value="DNA methylase specificity domain"/>
    <property type="match status" value="2"/>
</dbReference>
<evidence type="ECO:0000256" key="2">
    <source>
        <dbReference type="ARBA" id="ARBA00022747"/>
    </source>
</evidence>
<protein>
    <recommendedName>
        <fullName evidence="4">Type I restriction modification DNA specificity domain-containing protein</fullName>
    </recommendedName>
</protein>
<dbReference type="Proteomes" id="UP000234914">
    <property type="component" value="Unassembled WGS sequence"/>
</dbReference>
<dbReference type="GO" id="GO:0009307">
    <property type="term" value="P:DNA restriction-modification system"/>
    <property type="evidence" value="ECO:0007669"/>
    <property type="project" value="UniProtKB-KW"/>
</dbReference>
<evidence type="ECO:0000256" key="3">
    <source>
        <dbReference type="ARBA" id="ARBA00023125"/>
    </source>
</evidence>
<comment type="similarity">
    <text evidence="1">Belongs to the type-I restriction system S methylase family.</text>
</comment>
<name>A0A2I1RG43_FAUOS</name>
<evidence type="ECO:0000313" key="6">
    <source>
        <dbReference type="Proteomes" id="UP000234914"/>
    </source>
</evidence>
<sequence length="231" mass="26934">MSAVDDKISQLSRELELLNQYKKGVMQKIFSQEIRFKNDNGEDFGEWEEIQLKEFLTLTLRPVDKPNKNYHALGVRSHFKGLFSKYDSQPEKNSMDVLYEVFENDIVVNITFAWEGAMAIANKIHHKGLVSHRFPTYQTDESKILLNFFRYRFIQKDFLAELQLCSPGGAGRNRVLSKKDFLEISILKPSVQEQTKIAEFLTAIDKRIDHTTAQLTHTKQWKKGLLQQMFV</sequence>
<gene>
    <name evidence="5" type="ORF">CYJ96_09945</name>
</gene>
<feature type="domain" description="Type I restriction modification DNA specificity" evidence="4">
    <location>
        <begin position="46"/>
        <end position="213"/>
    </location>
</feature>
<keyword evidence="3" id="KW-0238">DNA-binding</keyword>
<proteinExistence type="inferred from homology"/>
<dbReference type="EMBL" id="PKJS01000013">
    <property type="protein sequence ID" value="PKZ68102.1"/>
    <property type="molecule type" value="Genomic_DNA"/>
</dbReference>
<comment type="caution">
    <text evidence="5">The sequence shown here is derived from an EMBL/GenBank/DDBJ whole genome shotgun (WGS) entry which is preliminary data.</text>
</comment>
<dbReference type="PANTHER" id="PTHR30408">
    <property type="entry name" value="TYPE-1 RESTRICTION ENZYME ECOKI SPECIFICITY PROTEIN"/>
    <property type="match status" value="1"/>
</dbReference>
<dbReference type="AlphaFoldDB" id="A0A2I1RG43"/>
<evidence type="ECO:0000313" key="5">
    <source>
        <dbReference type="EMBL" id="PKZ68102.1"/>
    </source>
</evidence>
<evidence type="ECO:0000259" key="4">
    <source>
        <dbReference type="Pfam" id="PF01420"/>
    </source>
</evidence>
<reference evidence="5 6" key="1">
    <citation type="submission" date="2017-12" db="EMBL/GenBank/DDBJ databases">
        <title>Phylogenetic diversity of female urinary microbiome.</title>
        <authorList>
            <person name="Thomas-White K."/>
            <person name="Wolfe A.J."/>
        </authorList>
    </citation>
    <scope>NUCLEOTIDE SEQUENCE [LARGE SCALE GENOMIC DNA]</scope>
    <source>
        <strain evidence="5 6">UMB0416</strain>
    </source>
</reference>
<keyword evidence="2" id="KW-0680">Restriction system</keyword>